<comment type="caution">
    <text evidence="1">The sequence shown here is derived from an EMBL/GenBank/DDBJ whole genome shotgun (WGS) entry which is preliminary data.</text>
</comment>
<proteinExistence type="predicted"/>
<evidence type="ECO:0000313" key="2">
    <source>
        <dbReference type="Proteomes" id="UP001482620"/>
    </source>
</evidence>
<dbReference type="EMBL" id="JAHRIQ010005992">
    <property type="protein sequence ID" value="MEQ2223163.1"/>
    <property type="molecule type" value="Genomic_DNA"/>
</dbReference>
<protein>
    <submittedName>
        <fullName evidence="1">Uncharacterized protein</fullName>
    </submittedName>
</protein>
<reference evidence="1 2" key="1">
    <citation type="submission" date="2021-06" db="EMBL/GenBank/DDBJ databases">
        <authorList>
            <person name="Palmer J.M."/>
        </authorList>
    </citation>
    <scope>NUCLEOTIDE SEQUENCE [LARGE SCALE GENOMIC DNA]</scope>
    <source>
        <strain evidence="2">if_2019</strain>
        <tissue evidence="1">Muscle</tissue>
    </source>
</reference>
<gene>
    <name evidence="1" type="ORF">ILYODFUR_034029</name>
</gene>
<accession>A0ABV0SUH7</accession>
<organism evidence="1 2">
    <name type="scientific">Ilyodon furcidens</name>
    <name type="common">goldbreast splitfin</name>
    <dbReference type="NCBI Taxonomy" id="33524"/>
    <lineage>
        <taxon>Eukaryota</taxon>
        <taxon>Metazoa</taxon>
        <taxon>Chordata</taxon>
        <taxon>Craniata</taxon>
        <taxon>Vertebrata</taxon>
        <taxon>Euteleostomi</taxon>
        <taxon>Actinopterygii</taxon>
        <taxon>Neopterygii</taxon>
        <taxon>Teleostei</taxon>
        <taxon>Neoteleostei</taxon>
        <taxon>Acanthomorphata</taxon>
        <taxon>Ovalentaria</taxon>
        <taxon>Atherinomorphae</taxon>
        <taxon>Cyprinodontiformes</taxon>
        <taxon>Goodeidae</taxon>
        <taxon>Ilyodon</taxon>
    </lineage>
</organism>
<name>A0ABV0SUH7_9TELE</name>
<dbReference type="Proteomes" id="UP001482620">
    <property type="component" value="Unassembled WGS sequence"/>
</dbReference>
<evidence type="ECO:0000313" key="1">
    <source>
        <dbReference type="EMBL" id="MEQ2223163.1"/>
    </source>
</evidence>
<keyword evidence="2" id="KW-1185">Reference proteome</keyword>
<sequence>MRSSYWCMICLLMNQCEKETELQNSFPVAVPHVEAELASNVIKLEIKYFCRINKKRKKCSKFSPTDENPLPNSQILNCFNNLLIPESLAYVHLHSRAGILITVSPNSGSDAAMETKALFETLSDAVHLRYRWIDIRNAL</sequence>